<dbReference type="Proteomes" id="UP000827986">
    <property type="component" value="Unassembled WGS sequence"/>
</dbReference>
<evidence type="ECO:0000313" key="2">
    <source>
        <dbReference type="Proteomes" id="UP000827986"/>
    </source>
</evidence>
<dbReference type="EMBL" id="JAHDVG010000476">
    <property type="protein sequence ID" value="KAH1175749.1"/>
    <property type="molecule type" value="Genomic_DNA"/>
</dbReference>
<gene>
    <name evidence="1" type="ORF">KIL84_022274</name>
</gene>
<dbReference type="AlphaFoldDB" id="A0A9D3X5I8"/>
<accession>A0A9D3X5I8</accession>
<proteinExistence type="predicted"/>
<sequence length="75" mass="8193">MSCLANSQPLRCVHTAVRGEIASCGDRPERALIQLVQVPIVAKLQQQGLRHRLAAWAILTSAHLDKVSEQPLLQG</sequence>
<keyword evidence="2" id="KW-1185">Reference proteome</keyword>
<evidence type="ECO:0000313" key="1">
    <source>
        <dbReference type="EMBL" id="KAH1175749.1"/>
    </source>
</evidence>
<protein>
    <submittedName>
        <fullName evidence="1">Uncharacterized protein</fullName>
    </submittedName>
</protein>
<comment type="caution">
    <text evidence="1">The sequence shown here is derived from an EMBL/GenBank/DDBJ whole genome shotgun (WGS) entry which is preliminary data.</text>
</comment>
<reference evidence="1" key="1">
    <citation type="submission" date="2021-09" db="EMBL/GenBank/DDBJ databases">
        <title>The genome of Mauremys mutica provides insights into the evolution of semi-aquatic lifestyle.</title>
        <authorList>
            <person name="Gong S."/>
            <person name="Gao Y."/>
        </authorList>
    </citation>
    <scope>NUCLEOTIDE SEQUENCE</scope>
    <source>
        <strain evidence="1">MM-2020</strain>
        <tissue evidence="1">Muscle</tissue>
    </source>
</reference>
<name>A0A9D3X5I8_9SAUR</name>
<organism evidence="1 2">
    <name type="scientific">Mauremys mutica</name>
    <name type="common">yellowpond turtle</name>
    <dbReference type="NCBI Taxonomy" id="74926"/>
    <lineage>
        <taxon>Eukaryota</taxon>
        <taxon>Metazoa</taxon>
        <taxon>Chordata</taxon>
        <taxon>Craniata</taxon>
        <taxon>Vertebrata</taxon>
        <taxon>Euteleostomi</taxon>
        <taxon>Archelosauria</taxon>
        <taxon>Testudinata</taxon>
        <taxon>Testudines</taxon>
        <taxon>Cryptodira</taxon>
        <taxon>Durocryptodira</taxon>
        <taxon>Testudinoidea</taxon>
        <taxon>Geoemydidae</taxon>
        <taxon>Geoemydinae</taxon>
        <taxon>Mauremys</taxon>
    </lineage>
</organism>